<dbReference type="OrthoDB" id="3899537at2759"/>
<reference evidence="1" key="1">
    <citation type="journal article" date="2020" name="Stud. Mycol.">
        <title>101 Dothideomycetes genomes: a test case for predicting lifestyles and emergence of pathogens.</title>
        <authorList>
            <person name="Haridas S."/>
            <person name="Albert R."/>
            <person name="Binder M."/>
            <person name="Bloem J."/>
            <person name="Labutti K."/>
            <person name="Salamov A."/>
            <person name="Andreopoulos B."/>
            <person name="Baker S."/>
            <person name="Barry K."/>
            <person name="Bills G."/>
            <person name="Bluhm B."/>
            <person name="Cannon C."/>
            <person name="Castanera R."/>
            <person name="Culley D."/>
            <person name="Daum C."/>
            <person name="Ezra D."/>
            <person name="Gonzalez J."/>
            <person name="Henrissat B."/>
            <person name="Kuo A."/>
            <person name="Liang C."/>
            <person name="Lipzen A."/>
            <person name="Lutzoni F."/>
            <person name="Magnuson J."/>
            <person name="Mondo S."/>
            <person name="Nolan M."/>
            <person name="Ohm R."/>
            <person name="Pangilinan J."/>
            <person name="Park H.-J."/>
            <person name="Ramirez L."/>
            <person name="Alfaro M."/>
            <person name="Sun H."/>
            <person name="Tritt A."/>
            <person name="Yoshinaga Y."/>
            <person name="Zwiers L.-H."/>
            <person name="Turgeon B."/>
            <person name="Goodwin S."/>
            <person name="Spatafora J."/>
            <person name="Crous P."/>
            <person name="Grigoriev I."/>
        </authorList>
    </citation>
    <scope>NUCLEOTIDE SEQUENCE</scope>
    <source>
        <strain evidence="1">CBS 116435</strain>
    </source>
</reference>
<dbReference type="Proteomes" id="UP000799441">
    <property type="component" value="Unassembled WGS sequence"/>
</dbReference>
<comment type="caution">
    <text evidence="1">The sequence shown here is derived from an EMBL/GenBank/DDBJ whole genome shotgun (WGS) entry which is preliminary data.</text>
</comment>
<name>A0A9P4Q597_9PEZI</name>
<sequence length="93" mass="10468">MWRPGISRVVRSPVLLPRRTFLGLQRTPPPKPTTQALLVVQGLAIVLLLDYGFSHLTNDVTVVRSIVQSAGYWKDPEFERAHQTDTEQATSLE</sequence>
<keyword evidence="2" id="KW-1185">Reference proteome</keyword>
<dbReference type="EMBL" id="MU003810">
    <property type="protein sequence ID" value="KAF2719558.1"/>
    <property type="molecule type" value="Genomic_DNA"/>
</dbReference>
<proteinExistence type="predicted"/>
<gene>
    <name evidence="1" type="ORF">K431DRAFT_228379</name>
</gene>
<protein>
    <submittedName>
        <fullName evidence="1">Uncharacterized protein</fullName>
    </submittedName>
</protein>
<accession>A0A9P4Q597</accession>
<evidence type="ECO:0000313" key="2">
    <source>
        <dbReference type="Proteomes" id="UP000799441"/>
    </source>
</evidence>
<evidence type="ECO:0000313" key="1">
    <source>
        <dbReference type="EMBL" id="KAF2719558.1"/>
    </source>
</evidence>
<organism evidence="1 2">
    <name type="scientific">Polychaeton citri CBS 116435</name>
    <dbReference type="NCBI Taxonomy" id="1314669"/>
    <lineage>
        <taxon>Eukaryota</taxon>
        <taxon>Fungi</taxon>
        <taxon>Dikarya</taxon>
        <taxon>Ascomycota</taxon>
        <taxon>Pezizomycotina</taxon>
        <taxon>Dothideomycetes</taxon>
        <taxon>Dothideomycetidae</taxon>
        <taxon>Capnodiales</taxon>
        <taxon>Capnodiaceae</taxon>
        <taxon>Polychaeton</taxon>
    </lineage>
</organism>
<dbReference type="AlphaFoldDB" id="A0A9P4Q597"/>